<accession>A0A9D1FLC6</accession>
<comment type="caution">
    <text evidence="5">The sequence shown here is derived from an EMBL/GenBank/DDBJ whole genome shotgun (WGS) entry which is preliminary data.</text>
</comment>
<dbReference type="SUPFAM" id="SSF51735">
    <property type="entry name" value="NAD(P)-binding Rossmann-fold domains"/>
    <property type="match status" value="1"/>
</dbReference>
<evidence type="ECO:0000256" key="2">
    <source>
        <dbReference type="ARBA" id="ARBA00023002"/>
    </source>
</evidence>
<protein>
    <submittedName>
        <fullName evidence="5">Gfo/Idh/MocA family oxidoreductase</fullName>
    </submittedName>
</protein>
<evidence type="ECO:0000256" key="1">
    <source>
        <dbReference type="ARBA" id="ARBA00010928"/>
    </source>
</evidence>
<dbReference type="PANTHER" id="PTHR22604:SF105">
    <property type="entry name" value="TRANS-1,2-DIHYDROBENZENE-1,2-DIOL DEHYDROGENASE"/>
    <property type="match status" value="1"/>
</dbReference>
<dbReference type="EMBL" id="DVJP01000026">
    <property type="protein sequence ID" value="HIS75812.1"/>
    <property type="molecule type" value="Genomic_DNA"/>
</dbReference>
<dbReference type="GO" id="GO:0000166">
    <property type="term" value="F:nucleotide binding"/>
    <property type="evidence" value="ECO:0007669"/>
    <property type="project" value="InterPro"/>
</dbReference>
<dbReference type="AlphaFoldDB" id="A0A9D1FLC6"/>
<organism evidence="5 6">
    <name type="scientific">Candidatus Merdivicinus excrementipullorum</name>
    <dbReference type="NCBI Taxonomy" id="2840867"/>
    <lineage>
        <taxon>Bacteria</taxon>
        <taxon>Bacillati</taxon>
        <taxon>Bacillota</taxon>
        <taxon>Clostridia</taxon>
        <taxon>Eubacteriales</taxon>
        <taxon>Oscillospiraceae</taxon>
        <taxon>Oscillospiraceae incertae sedis</taxon>
        <taxon>Candidatus Merdivicinus</taxon>
    </lineage>
</organism>
<evidence type="ECO:0000259" key="3">
    <source>
        <dbReference type="Pfam" id="PF01408"/>
    </source>
</evidence>
<dbReference type="InterPro" id="IPR055170">
    <property type="entry name" value="GFO_IDH_MocA-like_dom"/>
</dbReference>
<evidence type="ECO:0000313" key="6">
    <source>
        <dbReference type="Proteomes" id="UP000824002"/>
    </source>
</evidence>
<dbReference type="PANTHER" id="PTHR22604">
    <property type="entry name" value="OXIDOREDUCTASES"/>
    <property type="match status" value="1"/>
</dbReference>
<dbReference type="Pfam" id="PF01408">
    <property type="entry name" value="GFO_IDH_MocA"/>
    <property type="match status" value="1"/>
</dbReference>
<dbReference type="Proteomes" id="UP000824002">
    <property type="component" value="Unassembled WGS sequence"/>
</dbReference>
<dbReference type="Gene3D" id="3.40.50.720">
    <property type="entry name" value="NAD(P)-binding Rossmann-like Domain"/>
    <property type="match status" value="1"/>
</dbReference>
<reference evidence="5" key="2">
    <citation type="journal article" date="2021" name="PeerJ">
        <title>Extensive microbial diversity within the chicken gut microbiome revealed by metagenomics and culture.</title>
        <authorList>
            <person name="Gilroy R."/>
            <person name="Ravi A."/>
            <person name="Getino M."/>
            <person name="Pursley I."/>
            <person name="Horton D.L."/>
            <person name="Alikhan N.F."/>
            <person name="Baker D."/>
            <person name="Gharbi K."/>
            <person name="Hall N."/>
            <person name="Watson M."/>
            <person name="Adriaenssens E.M."/>
            <person name="Foster-Nyarko E."/>
            <person name="Jarju S."/>
            <person name="Secka A."/>
            <person name="Antonio M."/>
            <person name="Oren A."/>
            <person name="Chaudhuri R.R."/>
            <person name="La Ragione R."/>
            <person name="Hildebrand F."/>
            <person name="Pallen M.J."/>
        </authorList>
    </citation>
    <scope>NUCLEOTIDE SEQUENCE</scope>
    <source>
        <strain evidence="5">CHK199-13235</strain>
    </source>
</reference>
<name>A0A9D1FLC6_9FIRM</name>
<reference evidence="5" key="1">
    <citation type="submission" date="2020-10" db="EMBL/GenBank/DDBJ databases">
        <authorList>
            <person name="Gilroy R."/>
        </authorList>
    </citation>
    <scope>NUCLEOTIDE SEQUENCE</scope>
    <source>
        <strain evidence="5">CHK199-13235</strain>
    </source>
</reference>
<evidence type="ECO:0000259" key="4">
    <source>
        <dbReference type="Pfam" id="PF22725"/>
    </source>
</evidence>
<gene>
    <name evidence="5" type="ORF">IAB51_03280</name>
</gene>
<sequence length="316" mass="35028">MKPFRFGIIGAGAIAHKFCEAVRLAGFEAAAVSSKSPERAAVFAREENIPASFGDYAAMLDQAELDAVYIATTHNFHYENIMLCLSRKMPVLCEKPMACTKAEAKAVFAEAEKQGVFVMEAMWSRFLPQIQRAREWVKEGRIGQVELAHSVVAFRADYNPQSRLFNPELAGGAMWDVGVYALEVLTYLLGENPREVQTMVSRAESGADKTGAALMRFSNCLASAQTSVMTCTNEGITLGGTEGYIWLPHANTGNEAFLYNRQKELTEHFKEEYPNGFVREVEETARCVREGLLQSPVVPWEDTIWCAGVFDQALGK</sequence>
<dbReference type="InterPro" id="IPR036291">
    <property type="entry name" value="NAD(P)-bd_dom_sf"/>
</dbReference>
<feature type="domain" description="GFO/IDH/MocA-like oxidoreductase" evidence="4">
    <location>
        <begin position="130"/>
        <end position="245"/>
    </location>
</feature>
<dbReference type="GO" id="GO:0016491">
    <property type="term" value="F:oxidoreductase activity"/>
    <property type="evidence" value="ECO:0007669"/>
    <property type="project" value="UniProtKB-KW"/>
</dbReference>
<keyword evidence="2" id="KW-0560">Oxidoreductase</keyword>
<dbReference type="InterPro" id="IPR050984">
    <property type="entry name" value="Gfo/Idh/MocA_domain"/>
</dbReference>
<dbReference type="InterPro" id="IPR000683">
    <property type="entry name" value="Gfo/Idh/MocA-like_OxRdtase_N"/>
</dbReference>
<feature type="domain" description="Gfo/Idh/MocA-like oxidoreductase N-terminal" evidence="3">
    <location>
        <begin position="4"/>
        <end position="120"/>
    </location>
</feature>
<dbReference type="Gene3D" id="3.30.360.10">
    <property type="entry name" value="Dihydrodipicolinate Reductase, domain 2"/>
    <property type="match status" value="1"/>
</dbReference>
<dbReference type="Pfam" id="PF22725">
    <property type="entry name" value="GFO_IDH_MocA_C3"/>
    <property type="match status" value="1"/>
</dbReference>
<comment type="similarity">
    <text evidence="1">Belongs to the Gfo/Idh/MocA family.</text>
</comment>
<dbReference type="SUPFAM" id="SSF55347">
    <property type="entry name" value="Glyceraldehyde-3-phosphate dehydrogenase-like, C-terminal domain"/>
    <property type="match status" value="1"/>
</dbReference>
<proteinExistence type="inferred from homology"/>
<evidence type="ECO:0000313" key="5">
    <source>
        <dbReference type="EMBL" id="HIS75812.1"/>
    </source>
</evidence>